<name>A0ABR7JP22_9FIRM</name>
<sequence>MIKVLKIILLIMAITIFASYNNSFTFAMEPIMDYKYSLEEHRIKRAKFIWEASLTEMVKANDLSNEEMKSVKNYLKDSIKQSKKQESRYEIERKALSVSRVDDLVKNHILDEIQGNKLKKKLNKYDLSDLE</sequence>
<accession>A0ABR7JP22</accession>
<keyword evidence="2" id="KW-1185">Reference proteome</keyword>
<proteinExistence type="predicted"/>
<reference evidence="1 2" key="1">
    <citation type="submission" date="2020-08" db="EMBL/GenBank/DDBJ databases">
        <authorList>
            <person name="Liu C."/>
            <person name="Sun Q."/>
        </authorList>
    </citation>
    <scope>NUCLEOTIDE SEQUENCE [LARGE SCALE GENOMIC DNA]</scope>
    <source>
        <strain evidence="1 2">NSJ-18</strain>
    </source>
</reference>
<evidence type="ECO:0000313" key="2">
    <source>
        <dbReference type="Proteomes" id="UP000609849"/>
    </source>
</evidence>
<comment type="caution">
    <text evidence="1">The sequence shown here is derived from an EMBL/GenBank/DDBJ whole genome shotgun (WGS) entry which is preliminary data.</text>
</comment>
<gene>
    <name evidence="1" type="ORF">H8923_07855</name>
</gene>
<dbReference type="Proteomes" id="UP000609849">
    <property type="component" value="Unassembled WGS sequence"/>
</dbReference>
<protein>
    <submittedName>
        <fullName evidence="1">Uncharacterized protein</fullName>
    </submittedName>
</protein>
<dbReference type="EMBL" id="JACRWE010000003">
    <property type="protein sequence ID" value="MBC5996671.1"/>
    <property type="molecule type" value="Genomic_DNA"/>
</dbReference>
<organism evidence="1 2">
    <name type="scientific">Romboutsia faecis</name>
    <dbReference type="NCBI Taxonomy" id="2764597"/>
    <lineage>
        <taxon>Bacteria</taxon>
        <taxon>Bacillati</taxon>
        <taxon>Bacillota</taxon>
        <taxon>Clostridia</taxon>
        <taxon>Peptostreptococcales</taxon>
        <taxon>Peptostreptococcaceae</taxon>
        <taxon>Romboutsia</taxon>
    </lineage>
</organism>
<dbReference type="RefSeq" id="WP_153926212.1">
    <property type="nucleotide sequence ID" value="NZ_JACRWE010000003.1"/>
</dbReference>
<evidence type="ECO:0000313" key="1">
    <source>
        <dbReference type="EMBL" id="MBC5996671.1"/>
    </source>
</evidence>